<gene>
    <name evidence="1" type="ORF">BD410DRAFT_812418</name>
</gene>
<dbReference type="VEuPathDB" id="FungiDB:BD410DRAFT_812418"/>
<sequence length="202" mass="22635">MPKASKKALKPNPPVARNEVFPPLATKRVLTCHHVEPDQIITIQDVITAEECKTFVNFIDNLPLELTPPKKRGEADRVNHRLSILSTEFAQNLFVMLAPHLPEFPFPASAKRTTPSGRKPHSFNPNIRLYKYTPNQHFGPHYDESVRDMQTGAHSEWTVLVYLTGEEDGVLGGEASHGKTRDAIKPPLKRGTALLHRSVHSV</sequence>
<evidence type="ECO:0000313" key="2">
    <source>
        <dbReference type="Proteomes" id="UP000294933"/>
    </source>
</evidence>
<dbReference type="Gene3D" id="2.60.120.620">
    <property type="entry name" value="q2cbj1_9rhob like domain"/>
    <property type="match status" value="1"/>
</dbReference>
<dbReference type="Proteomes" id="UP000294933">
    <property type="component" value="Unassembled WGS sequence"/>
</dbReference>
<proteinExistence type="predicted"/>
<dbReference type="OrthoDB" id="69177at2759"/>
<organism evidence="1 2">
    <name type="scientific">Rickenella mellea</name>
    <dbReference type="NCBI Taxonomy" id="50990"/>
    <lineage>
        <taxon>Eukaryota</taxon>
        <taxon>Fungi</taxon>
        <taxon>Dikarya</taxon>
        <taxon>Basidiomycota</taxon>
        <taxon>Agaricomycotina</taxon>
        <taxon>Agaricomycetes</taxon>
        <taxon>Hymenochaetales</taxon>
        <taxon>Rickenellaceae</taxon>
        <taxon>Rickenella</taxon>
    </lineage>
</organism>
<keyword evidence="2" id="KW-1185">Reference proteome</keyword>
<evidence type="ECO:0008006" key="3">
    <source>
        <dbReference type="Google" id="ProtNLM"/>
    </source>
</evidence>
<evidence type="ECO:0000313" key="1">
    <source>
        <dbReference type="EMBL" id="TDL27390.1"/>
    </source>
</evidence>
<name>A0A4Y7QKG9_9AGAM</name>
<dbReference type="EMBL" id="ML170159">
    <property type="protein sequence ID" value="TDL27390.1"/>
    <property type="molecule type" value="Genomic_DNA"/>
</dbReference>
<protein>
    <recommendedName>
        <fullName evidence="3">Prolyl 4-hydroxylase alpha subunit domain-containing protein</fullName>
    </recommendedName>
</protein>
<reference evidence="1 2" key="1">
    <citation type="submission" date="2018-06" db="EMBL/GenBank/DDBJ databases">
        <title>A transcriptomic atlas of mushroom development highlights an independent origin of complex multicellularity.</title>
        <authorList>
            <consortium name="DOE Joint Genome Institute"/>
            <person name="Krizsan K."/>
            <person name="Almasi E."/>
            <person name="Merenyi Z."/>
            <person name="Sahu N."/>
            <person name="Viragh M."/>
            <person name="Koszo T."/>
            <person name="Mondo S."/>
            <person name="Kiss B."/>
            <person name="Balint B."/>
            <person name="Kues U."/>
            <person name="Barry K."/>
            <person name="Hegedus J.C."/>
            <person name="Henrissat B."/>
            <person name="Johnson J."/>
            <person name="Lipzen A."/>
            <person name="Ohm R."/>
            <person name="Nagy I."/>
            <person name="Pangilinan J."/>
            <person name="Yan J."/>
            <person name="Xiong Y."/>
            <person name="Grigoriev I.V."/>
            <person name="Hibbett D.S."/>
            <person name="Nagy L.G."/>
        </authorList>
    </citation>
    <scope>NUCLEOTIDE SEQUENCE [LARGE SCALE GENOMIC DNA]</scope>
    <source>
        <strain evidence="1 2">SZMC22713</strain>
    </source>
</reference>
<dbReference type="AlphaFoldDB" id="A0A4Y7QKG9"/>
<accession>A0A4Y7QKG9</accession>